<dbReference type="HOGENOM" id="CLU_521997_0_0_1"/>
<dbReference type="eggNOG" id="ENOG502TFH1">
    <property type="taxonomic scope" value="Eukaryota"/>
</dbReference>
<reference evidence="2" key="1">
    <citation type="submission" date="2011-07" db="EMBL/GenBank/DDBJ databases">
        <authorList>
            <consortium name="Caenorhabditis brenneri Sequencing and Analysis Consortium"/>
            <person name="Wilson R.K."/>
        </authorList>
    </citation>
    <scope>NUCLEOTIDE SEQUENCE [LARGE SCALE GENOMIC DNA]</scope>
    <source>
        <strain evidence="2">PB2801</strain>
    </source>
</reference>
<name>G0MIH7_CAEBE</name>
<evidence type="ECO:0000313" key="2">
    <source>
        <dbReference type="Proteomes" id="UP000008068"/>
    </source>
</evidence>
<keyword evidence="2" id="KW-1185">Reference proteome</keyword>
<dbReference type="EMBL" id="GL379795">
    <property type="protein sequence ID" value="EGT59540.1"/>
    <property type="molecule type" value="Genomic_DNA"/>
</dbReference>
<dbReference type="OrthoDB" id="5778006at2759"/>
<sequence>MSNIQLLERPRRKELNLEHLDQEMRMEQVRQSASKMDWASFGLAVRKNLLEKRNTIDADGRRDVLNGIAFMKTRLPIDNTVPIEERVQILADSLRCEHMKTKTGWKFNREGEILMELITDAADQVSKVNIGLWNNPVSLSPQATELLQNEKWTELRDCIADNLSKYDSELSSFYLKPKDLRQGRLYYMVDPIFRSMCAKDSTYSLSKENYEHLPYFEFAFVNHDSTCTLPEYDEEGKWSETVEINAAICLKFSKGIIISESTRKKLAKFCARNVTIRHYTNCYRYLAGDLPIQENLQLITQFTDGNAQQWYSINPYSFSNEGDCVISEIYLKRLQDFHLVIEILRNEAMHMSFWESMLAACHEKRGSVERVVRAIKVNISIFRDKISIALKTKQAPILVRITDSRTLEAKVEVFNVETGLPLSPKVDEILSRKLNETWSIPIMLTHFVSGDDFKLEKVHVPLRAGDRKETLAQPYRGF</sequence>
<protein>
    <submittedName>
        <fullName evidence="1">CBN-MDT-1.2 protein</fullName>
    </submittedName>
</protein>
<gene>
    <name evidence="1" type="primary">Cbn-mdt-1.2</name>
    <name evidence="1" type="ORF">CAEBREN_13989</name>
</gene>
<dbReference type="AlphaFoldDB" id="G0MIH7"/>
<organism evidence="2">
    <name type="scientific">Caenorhabditis brenneri</name>
    <name type="common">Nematode worm</name>
    <dbReference type="NCBI Taxonomy" id="135651"/>
    <lineage>
        <taxon>Eukaryota</taxon>
        <taxon>Metazoa</taxon>
        <taxon>Ecdysozoa</taxon>
        <taxon>Nematoda</taxon>
        <taxon>Chromadorea</taxon>
        <taxon>Rhabditida</taxon>
        <taxon>Rhabditina</taxon>
        <taxon>Rhabditomorpha</taxon>
        <taxon>Rhabditoidea</taxon>
        <taxon>Rhabditidae</taxon>
        <taxon>Peloderinae</taxon>
        <taxon>Caenorhabditis</taxon>
    </lineage>
</organism>
<dbReference type="FunCoup" id="G0MIH7">
    <property type="interactions" value="2006"/>
</dbReference>
<dbReference type="Proteomes" id="UP000008068">
    <property type="component" value="Unassembled WGS sequence"/>
</dbReference>
<dbReference type="InParanoid" id="G0MIH7"/>
<proteinExistence type="predicted"/>
<evidence type="ECO:0000313" key="1">
    <source>
        <dbReference type="EMBL" id="EGT59540.1"/>
    </source>
</evidence>
<dbReference type="STRING" id="135651.G0MIH7"/>
<dbReference type="OMA" id="WEEPSFY"/>
<accession>G0MIH7</accession>